<accession>A0A846QUC4</accession>
<reference evidence="2 3" key="1">
    <citation type="submission" date="2020-03" db="EMBL/GenBank/DDBJ databases">
        <title>Genomic Encyclopedia of Type Strains, Phase IV (KMG-IV): sequencing the most valuable type-strain genomes for metagenomic binning, comparative biology and taxonomic classification.</title>
        <authorList>
            <person name="Goeker M."/>
        </authorList>
    </citation>
    <scope>NUCLEOTIDE SEQUENCE [LARGE SCALE GENOMIC DNA]</scope>
    <source>
        <strain evidence="2 3">DSM 24233</strain>
    </source>
</reference>
<sequence>MLETLLNFPSLVALNLLALVNAFTGGTFDQFFEEMEPRSIR</sequence>
<evidence type="ECO:0000313" key="3">
    <source>
        <dbReference type="Proteomes" id="UP000580856"/>
    </source>
</evidence>
<proteinExistence type="predicted"/>
<keyword evidence="1" id="KW-1133">Transmembrane helix</keyword>
<keyword evidence="3" id="KW-1185">Reference proteome</keyword>
<keyword evidence="1" id="KW-0812">Transmembrane</keyword>
<evidence type="ECO:0000256" key="1">
    <source>
        <dbReference type="SAM" id="Phobius"/>
    </source>
</evidence>
<gene>
    <name evidence="2" type="ORF">GGQ74_002799</name>
</gene>
<dbReference type="Proteomes" id="UP000580856">
    <property type="component" value="Unassembled WGS sequence"/>
</dbReference>
<dbReference type="EMBL" id="JAATJA010000003">
    <property type="protein sequence ID" value="NJB69105.1"/>
    <property type="molecule type" value="Genomic_DNA"/>
</dbReference>
<evidence type="ECO:0000313" key="2">
    <source>
        <dbReference type="EMBL" id="NJB69105.1"/>
    </source>
</evidence>
<comment type="caution">
    <text evidence="2">The sequence shown here is derived from an EMBL/GenBank/DDBJ whole genome shotgun (WGS) entry which is preliminary data.</text>
</comment>
<feature type="transmembrane region" description="Helical" evidence="1">
    <location>
        <begin position="12"/>
        <end position="32"/>
    </location>
</feature>
<protein>
    <submittedName>
        <fullName evidence="2">Uncharacterized protein</fullName>
    </submittedName>
</protein>
<dbReference type="AlphaFoldDB" id="A0A846QUC4"/>
<organism evidence="2 3">
    <name type="scientific">Desulfobaculum xiamenense</name>
    <dbReference type="NCBI Taxonomy" id="995050"/>
    <lineage>
        <taxon>Bacteria</taxon>
        <taxon>Pseudomonadati</taxon>
        <taxon>Thermodesulfobacteriota</taxon>
        <taxon>Desulfovibrionia</taxon>
        <taxon>Desulfovibrionales</taxon>
        <taxon>Desulfovibrionaceae</taxon>
        <taxon>Desulfobaculum</taxon>
    </lineage>
</organism>
<name>A0A846QUC4_9BACT</name>
<keyword evidence="1" id="KW-0472">Membrane</keyword>
<dbReference type="RefSeq" id="WP_280712769.1">
    <property type="nucleotide sequence ID" value="NZ_JAATJA010000003.1"/>
</dbReference>